<keyword evidence="3" id="KW-0732">Signal</keyword>
<feature type="signal peptide" evidence="3">
    <location>
        <begin position="1"/>
        <end position="26"/>
    </location>
</feature>
<evidence type="ECO:0000256" key="2">
    <source>
        <dbReference type="SAM" id="Phobius"/>
    </source>
</evidence>
<name>A0A1Q9DT95_SYMMI</name>
<dbReference type="OrthoDB" id="405903at2759"/>
<dbReference type="InterPro" id="IPR003609">
    <property type="entry name" value="Pan_app"/>
</dbReference>
<organism evidence="5 6">
    <name type="scientific">Symbiodinium microadriaticum</name>
    <name type="common">Dinoflagellate</name>
    <name type="synonym">Zooxanthella microadriatica</name>
    <dbReference type="NCBI Taxonomy" id="2951"/>
    <lineage>
        <taxon>Eukaryota</taxon>
        <taxon>Sar</taxon>
        <taxon>Alveolata</taxon>
        <taxon>Dinophyceae</taxon>
        <taxon>Suessiales</taxon>
        <taxon>Symbiodiniaceae</taxon>
        <taxon>Symbiodinium</taxon>
    </lineage>
</organism>
<accession>A0A1Q9DT95</accession>
<proteinExistence type="predicted"/>
<dbReference type="Gene3D" id="3.50.4.10">
    <property type="entry name" value="Hepatocyte Growth Factor"/>
    <property type="match status" value="1"/>
</dbReference>
<dbReference type="Proteomes" id="UP000186817">
    <property type="component" value="Unassembled WGS sequence"/>
</dbReference>
<evidence type="ECO:0000313" key="5">
    <source>
        <dbReference type="EMBL" id="OLP98406.1"/>
    </source>
</evidence>
<keyword evidence="2" id="KW-1133">Transmembrane helix</keyword>
<gene>
    <name evidence="5" type="ORF">AK812_SmicGene19159</name>
</gene>
<keyword evidence="6" id="KW-1185">Reference proteome</keyword>
<sequence>MLGAQHGPRLVWLGFWSIVCLRSTATDVQWQISIAWEDENCDAVCASNGLACTEACWPNTARGLENALKSSGLHSTCFGVEAGNPNPWHPAKDPENTMCYWFGGHTASDAPRCPRTPATPAAMLENSRVIRRLCPCINGNSTYGWLDCGLDGEPLDPAPTALGWIDDRAATTTAQPTPIIIPPGEEQPAPAPPQVMPGVPACQELCVSGFAGEDEFLNGRYVHASATRNKSGSSFWLLFVSPCGVSHEVAGLEIGMPVLQEYLNIEEASDEDAAAGQDTPVHRSHLSVKVALPAGAALVIAALATLALLPPQALRAGSPATGIRRWEEDLQSTQCGVMDNNTDYVEYSGWGTNMDHIPGPDMCCAFCQAEPRCKSFVWVADAKLPGCPSQCWLKGGEPVDKKPKGGVVGGIPPPRKEFVMTPQEPSPDEYPAERTGMFCFVLMLPFGYEPNLMAWHYNHQVGIFNCDKYMVYTNKSMEVGTNTGLYTHVVDSNLHCGIGGDSQSALNSWIFIALWKKVLDDGYWREYPWTVKADPDTVFFPGRLRPILMQYYGEPYLNNCRYGMHGPIEVFGQPALSALQAEYEASFDGKAPKACVEKLHFGQWGEDMFIDQCMRKVLQVTNGEDPALVPELMCEAHCDCPDWYWCSGNSVAYHPFKSIDSYQNCLANAMASGLNGESGRLAFWSKFGGLPDLSDGRLQRGWDGVWRYYSVSSRANTSIGEGTLKTAESDIPQDDYVLTPTGGYQVEYQCCPQTSQSPTILGGQEDTRSPAVQDTLMRPIMAALIGGAALLCVLPAIVYFVYRWRPRILRKRAYQEFRSEQSKGSAAVSRDPEKDLTGKMSRLAEQAHAKQAMMPAAAGLRAKASVPTSTPSADGMLLPNTLLPNPKKGSASAVADVLGKSSTMSQEGIYEGPTRQWWNDSSGPGRPANAGLGGSGFRRGAKVQLKGLQSSTWNGSEGTVEGFDEQQGALEIRMPDGRIKLVRPENCIEPRLLWAVHNILRSMPALAVELSENSE</sequence>
<comment type="caution">
    <text evidence="5">The sequence shown here is derived from an EMBL/GenBank/DDBJ whole genome shotgun (WGS) entry which is preliminary data.</text>
</comment>
<reference evidence="5 6" key="1">
    <citation type="submission" date="2016-02" db="EMBL/GenBank/DDBJ databases">
        <title>Genome analysis of coral dinoflagellate symbionts highlights evolutionary adaptations to a symbiotic lifestyle.</title>
        <authorList>
            <person name="Aranda M."/>
            <person name="Li Y."/>
            <person name="Liew Y.J."/>
            <person name="Baumgarten S."/>
            <person name="Simakov O."/>
            <person name="Wilson M."/>
            <person name="Piel J."/>
            <person name="Ashoor H."/>
            <person name="Bougouffa S."/>
            <person name="Bajic V.B."/>
            <person name="Ryu T."/>
            <person name="Ravasi T."/>
            <person name="Bayer T."/>
            <person name="Micklem G."/>
            <person name="Kim H."/>
            <person name="Bhak J."/>
            <person name="Lajeunesse T.C."/>
            <person name="Voolstra C.R."/>
        </authorList>
    </citation>
    <scope>NUCLEOTIDE SEQUENCE [LARGE SCALE GENOMIC DNA]</scope>
    <source>
        <strain evidence="5 6">CCMP2467</strain>
    </source>
</reference>
<keyword evidence="2" id="KW-0472">Membrane</keyword>
<feature type="transmembrane region" description="Helical" evidence="2">
    <location>
        <begin position="780"/>
        <end position="802"/>
    </location>
</feature>
<feature type="region of interest" description="Disordered" evidence="1">
    <location>
        <begin position="403"/>
        <end position="426"/>
    </location>
</feature>
<evidence type="ECO:0000256" key="1">
    <source>
        <dbReference type="SAM" id="MobiDB-lite"/>
    </source>
</evidence>
<dbReference type="Pfam" id="PF14295">
    <property type="entry name" value="PAN_4"/>
    <property type="match status" value="1"/>
</dbReference>
<dbReference type="AlphaFoldDB" id="A0A1Q9DT95"/>
<evidence type="ECO:0000256" key="3">
    <source>
        <dbReference type="SAM" id="SignalP"/>
    </source>
</evidence>
<feature type="domain" description="Apple" evidence="4">
    <location>
        <begin position="360"/>
        <end position="394"/>
    </location>
</feature>
<feature type="chain" id="PRO_5012932132" description="Apple domain-containing protein" evidence="3">
    <location>
        <begin position="27"/>
        <end position="1015"/>
    </location>
</feature>
<evidence type="ECO:0000313" key="6">
    <source>
        <dbReference type="Proteomes" id="UP000186817"/>
    </source>
</evidence>
<keyword evidence="2" id="KW-0812">Transmembrane</keyword>
<feature type="region of interest" description="Disordered" evidence="1">
    <location>
        <begin position="913"/>
        <end position="936"/>
    </location>
</feature>
<evidence type="ECO:0000259" key="4">
    <source>
        <dbReference type="Pfam" id="PF14295"/>
    </source>
</evidence>
<protein>
    <recommendedName>
        <fullName evidence="4">Apple domain-containing protein</fullName>
    </recommendedName>
</protein>
<dbReference type="EMBL" id="LSRX01000398">
    <property type="protein sequence ID" value="OLP98406.1"/>
    <property type="molecule type" value="Genomic_DNA"/>
</dbReference>